<dbReference type="KEGG" id="bja:bll5078"/>
<name>Q89K40_BRADU</name>
<evidence type="ECO:0000256" key="1">
    <source>
        <dbReference type="ARBA" id="ARBA00009075"/>
    </source>
</evidence>
<dbReference type="Pfam" id="PF03573">
    <property type="entry name" value="OprD"/>
    <property type="match status" value="1"/>
</dbReference>
<proteinExistence type="inferred from homology"/>
<dbReference type="STRING" id="224911.AAV28_22755"/>
<evidence type="ECO:0000313" key="5">
    <source>
        <dbReference type="Proteomes" id="UP000002526"/>
    </source>
</evidence>
<evidence type="ECO:0000256" key="2">
    <source>
        <dbReference type="ARBA" id="ARBA00022448"/>
    </source>
</evidence>
<reference evidence="5" key="1">
    <citation type="journal article" date="2002" name="DNA Res.">
        <title>Complete genomic sequence of nitrogen-fixing symbiotic bacterium Bradyrhizobium japonicum USDA110.</title>
        <authorList>
            <person name="Kaneko T."/>
            <person name="Nakamura Y."/>
            <person name="Sato S."/>
            <person name="Minamisawa K."/>
            <person name="Uchiumi T."/>
            <person name="Sasamoto S."/>
            <person name="Watanabe A."/>
            <person name="Idesawa K."/>
            <person name="Iriguchi M."/>
            <person name="Kawashima K."/>
            <person name="Kohara M."/>
            <person name="Matsumoto M."/>
            <person name="Shimpo S."/>
            <person name="Tsuruoka H."/>
            <person name="Wada T."/>
            <person name="Yamada M."/>
            <person name="Tabata S."/>
        </authorList>
    </citation>
    <scope>NUCLEOTIDE SEQUENCE [LARGE SCALE GENOMIC DNA]</scope>
    <source>
        <strain evidence="5">JCM 10833 / BCRC 13528 / IAM 13628 / NBRC 14792 / USDA 110</strain>
    </source>
</reference>
<dbReference type="Gene3D" id="2.40.160.10">
    <property type="entry name" value="Porin"/>
    <property type="match status" value="1"/>
</dbReference>
<dbReference type="PATRIC" id="fig|224911.5.peg.5157"/>
<dbReference type="HOGENOM" id="CLU_594212_0_0_5"/>
<dbReference type="InterPro" id="IPR005318">
    <property type="entry name" value="OM_porin_bac"/>
</dbReference>
<evidence type="ECO:0000313" key="4">
    <source>
        <dbReference type="EMBL" id="BAC50343.1"/>
    </source>
</evidence>
<protein>
    <submittedName>
        <fullName evidence="4">Bll5078 protein</fullName>
    </submittedName>
</protein>
<comment type="similarity">
    <text evidence="1">Belongs to the outer membrane porin (Opr) (TC 1.B.25) family.</text>
</comment>
<dbReference type="OrthoDB" id="784582at2"/>
<sequence>MLNPLPGTGEGSMHRVFRAICNRLVASAGLVAIWFCLAQPATAQELLLPASRDEIADRERLSSWTLDKFPAQPFMKEIYWDRRAQELPAFFRDSLVQYVARTYYMNRDNFDGTKSQAYAAGGWLAVRTGLIGDLFGIHAAFYGSERLFGPLDQDGTKLLAPGQNNINTLGQIYGRIQLGDQEIRGGRQLVDTPLINPQDNRMVPNTFEAATLVSLPDKDRFYDYALGYIWNIKPRDSNDFIPMSNALAGTGTEGTPFGMFRLRPIPGLVLTAMDYNVQNFINSGFGQAEYDFRQPKGMPNFILGGNVIAQTSVGDNLLAGSPFETYQASAKAQMAYAGWTLFIAGSATGNQSKIYSPFGTKPNYTDMQQVSFDNAGEKAIGGSAAYDFAAFGLPGLSTGAWYSQGWGALNPVTNVAIPDRRELDVWLQYRPTEGPLKGLRLKTQYSNVWQQGNVRPTQQEFRLIADYTVLFRPEPSVSKH</sequence>
<dbReference type="GO" id="GO:0015288">
    <property type="term" value="F:porin activity"/>
    <property type="evidence" value="ECO:0000318"/>
    <property type="project" value="GO_Central"/>
</dbReference>
<dbReference type="PhylomeDB" id="Q89K40"/>
<dbReference type="GO" id="GO:0016020">
    <property type="term" value="C:membrane"/>
    <property type="evidence" value="ECO:0007669"/>
    <property type="project" value="InterPro"/>
</dbReference>
<keyword evidence="5" id="KW-1185">Reference proteome</keyword>
<dbReference type="eggNOG" id="COG3203">
    <property type="taxonomic scope" value="Bacteria"/>
</dbReference>
<dbReference type="Proteomes" id="UP000002526">
    <property type="component" value="Chromosome"/>
</dbReference>
<keyword evidence="3" id="KW-0732">Signal</keyword>
<dbReference type="AlphaFoldDB" id="Q89K40"/>
<gene>
    <name evidence="4" type="ordered locus">bll5078</name>
</gene>
<dbReference type="InterPro" id="IPR023614">
    <property type="entry name" value="Porin_dom_sf"/>
</dbReference>
<accession>Q89K40</accession>
<keyword evidence="2" id="KW-0813">Transport</keyword>
<dbReference type="PANTHER" id="PTHR34596:SF2">
    <property type="entry name" value="CHITOPORIN"/>
    <property type="match status" value="1"/>
</dbReference>
<dbReference type="PANTHER" id="PTHR34596">
    <property type="entry name" value="CHITOPORIN"/>
    <property type="match status" value="1"/>
</dbReference>
<dbReference type="InParanoid" id="Q89K40"/>
<organism evidence="4 5">
    <name type="scientific">Bradyrhizobium diazoefficiens (strain JCM 10833 / BCRC 13528 / IAM 13628 / NBRC 14792 / USDA 110)</name>
    <dbReference type="NCBI Taxonomy" id="224911"/>
    <lineage>
        <taxon>Bacteria</taxon>
        <taxon>Pseudomonadati</taxon>
        <taxon>Pseudomonadota</taxon>
        <taxon>Alphaproteobacteria</taxon>
        <taxon>Hyphomicrobiales</taxon>
        <taxon>Nitrobacteraceae</taxon>
        <taxon>Bradyrhizobium</taxon>
    </lineage>
</organism>
<dbReference type="EnsemblBacteria" id="BAC50343">
    <property type="protein sequence ID" value="BAC50343"/>
    <property type="gene ID" value="BAC50343"/>
</dbReference>
<dbReference type="EMBL" id="BA000040">
    <property type="protein sequence ID" value="BAC50343.1"/>
    <property type="molecule type" value="Genomic_DNA"/>
</dbReference>
<evidence type="ECO:0000256" key="3">
    <source>
        <dbReference type="ARBA" id="ARBA00022729"/>
    </source>
</evidence>